<keyword evidence="2" id="KW-1185">Reference proteome</keyword>
<evidence type="ECO:0000313" key="2">
    <source>
        <dbReference type="Proteomes" id="UP001181313"/>
    </source>
</evidence>
<dbReference type="Proteomes" id="UP001181313">
    <property type="component" value="Unassembled WGS sequence"/>
</dbReference>
<proteinExistence type="predicted"/>
<protein>
    <submittedName>
        <fullName evidence="1">Uncharacterized protein</fullName>
    </submittedName>
</protein>
<dbReference type="RefSeq" id="WP_107488096.1">
    <property type="nucleotide sequence ID" value="NZ_JAVSGH010000005.1"/>
</dbReference>
<evidence type="ECO:0000313" key="1">
    <source>
        <dbReference type="EMBL" id="MDT3724473.1"/>
    </source>
</evidence>
<gene>
    <name evidence="1" type="ORF">ROS62_06045</name>
</gene>
<name>A0ABU3HUV3_9ACTN</name>
<organism evidence="1 2">
    <name type="scientific">Streptomyces althioticus subsp. attaecolombicae</name>
    <dbReference type="NCBI Taxonomy" id="3075534"/>
    <lineage>
        <taxon>Bacteria</taxon>
        <taxon>Bacillati</taxon>
        <taxon>Actinomycetota</taxon>
        <taxon>Actinomycetes</taxon>
        <taxon>Kitasatosporales</taxon>
        <taxon>Streptomycetaceae</taxon>
        <taxon>Streptomyces</taxon>
        <taxon>Streptomyces althioticus group</taxon>
    </lineage>
</organism>
<dbReference type="EMBL" id="JAVSGH010000005">
    <property type="protein sequence ID" value="MDT3724473.1"/>
    <property type="molecule type" value="Genomic_DNA"/>
</dbReference>
<sequence>MAIHFGGKSWGAVAQHEFRRMARDARNINHYRVQYAAIGWADRHGHASFQAGELAAILADKHGKPLSKQSTTGAVSRAKALDLVSPQSSAACLVLPRHLFQKEKEAPVPCRVHKDRR</sequence>
<accession>A0ABU3HUV3</accession>
<reference evidence="1" key="1">
    <citation type="submission" date="2024-05" db="EMBL/GenBank/DDBJ databases">
        <title>30 novel species of actinomycetes from the DSMZ collection.</title>
        <authorList>
            <person name="Nouioui I."/>
        </authorList>
    </citation>
    <scope>NUCLEOTIDE SEQUENCE</scope>
    <source>
        <strain evidence="1">DSM 41972</strain>
    </source>
</reference>
<comment type="caution">
    <text evidence="1">The sequence shown here is derived from an EMBL/GenBank/DDBJ whole genome shotgun (WGS) entry which is preliminary data.</text>
</comment>